<reference evidence="7" key="1">
    <citation type="submission" date="2015-11" db="EMBL/GenBank/DDBJ databases">
        <title>De novo transcriptome assembly of four potential Pierce s Disease insect vectors from Arizona vineyards.</title>
        <authorList>
            <person name="Tassone E.E."/>
        </authorList>
    </citation>
    <scope>NUCLEOTIDE SEQUENCE</scope>
</reference>
<evidence type="ECO:0000256" key="1">
    <source>
        <dbReference type="ARBA" id="ARBA00008861"/>
    </source>
</evidence>
<name>A0A1B6KFW5_9HEMI</name>
<feature type="non-terminal residue" evidence="7">
    <location>
        <position position="1"/>
    </location>
</feature>
<feature type="domain" description="Gamma-glutamylcyclotransferase AIG2-like" evidence="6">
    <location>
        <begin position="35"/>
        <end position="146"/>
    </location>
</feature>
<feature type="active site" description="Proton acceptor" evidence="2">
    <location>
        <position position="113"/>
    </location>
</feature>
<comment type="similarity">
    <text evidence="1 3">Belongs to the gamma-glutamylcyclotransferase family.</text>
</comment>
<dbReference type="Pfam" id="PF06094">
    <property type="entry name" value="GGACT"/>
    <property type="match status" value="1"/>
</dbReference>
<protein>
    <recommendedName>
        <fullName evidence="3">Gamma-glutamylcyclotransferase family protein</fullName>
    </recommendedName>
</protein>
<evidence type="ECO:0000256" key="2">
    <source>
        <dbReference type="PIRSR" id="PIRSR639126-1"/>
    </source>
</evidence>
<evidence type="ECO:0000256" key="5">
    <source>
        <dbReference type="SAM" id="SignalP"/>
    </source>
</evidence>
<feature type="compositionally biased region" description="Basic residues" evidence="4">
    <location>
        <begin position="178"/>
        <end position="193"/>
    </location>
</feature>
<dbReference type="EMBL" id="GEBQ01029646">
    <property type="protein sequence ID" value="JAT10331.1"/>
    <property type="molecule type" value="Transcribed_RNA"/>
</dbReference>
<dbReference type="CDD" id="cd06661">
    <property type="entry name" value="GGCT_like"/>
    <property type="match status" value="1"/>
</dbReference>
<organism evidence="7">
    <name type="scientific">Graphocephala atropunctata</name>
    <dbReference type="NCBI Taxonomy" id="36148"/>
    <lineage>
        <taxon>Eukaryota</taxon>
        <taxon>Metazoa</taxon>
        <taxon>Ecdysozoa</taxon>
        <taxon>Arthropoda</taxon>
        <taxon>Hexapoda</taxon>
        <taxon>Insecta</taxon>
        <taxon>Pterygota</taxon>
        <taxon>Neoptera</taxon>
        <taxon>Paraneoptera</taxon>
        <taxon>Hemiptera</taxon>
        <taxon>Auchenorrhyncha</taxon>
        <taxon>Membracoidea</taxon>
        <taxon>Cicadellidae</taxon>
        <taxon>Cicadellinae</taxon>
        <taxon>Cicadellini</taxon>
        <taxon>Graphocephala</taxon>
    </lineage>
</organism>
<sequence>IMQCLVCASVLLFMFGVHHNSADTIYGEEEGLHPVFIFGPMKRGEPMHHWLENPENGFCKFITKAKTVVKFPMVIATKYNVPIVFYKPDVGHHIHGEFYEMNLRMIKKLDKYEYMPNEIIARIETIIYNDTKTQQLVKRPAIIYVKYYLDIENWDQLPLIADYHSKGIHGLEFQERPLRKKAKKKRKSHKKHKKEEPKNIVKGRNGTTEELDECIRKKNERIERHLNKTLIRNRTTLATTSLPLTKPTNISGNKHV</sequence>
<evidence type="ECO:0000256" key="3">
    <source>
        <dbReference type="RuleBase" id="RU367036"/>
    </source>
</evidence>
<dbReference type="SUPFAM" id="SSF110857">
    <property type="entry name" value="Gamma-glutamyl cyclotransferase-like"/>
    <property type="match status" value="1"/>
</dbReference>
<accession>A0A1B6KFW5</accession>
<keyword evidence="5" id="KW-0732">Signal</keyword>
<dbReference type="InterPro" id="IPR039126">
    <property type="entry name" value="GGACT"/>
</dbReference>
<dbReference type="Gene3D" id="3.10.490.10">
    <property type="entry name" value="Gamma-glutamyl cyclotransferase-like"/>
    <property type="match status" value="1"/>
</dbReference>
<gene>
    <name evidence="7" type="ORF">g.49745</name>
</gene>
<dbReference type="GO" id="GO:0005829">
    <property type="term" value="C:cytosol"/>
    <property type="evidence" value="ECO:0007669"/>
    <property type="project" value="TreeGrafter"/>
</dbReference>
<feature type="region of interest" description="Disordered" evidence="4">
    <location>
        <begin position="174"/>
        <end position="209"/>
    </location>
</feature>
<dbReference type="GO" id="GO:0061929">
    <property type="term" value="F:gamma-glutamylaminecyclotransferase activity"/>
    <property type="evidence" value="ECO:0007669"/>
    <property type="project" value="InterPro"/>
</dbReference>
<evidence type="ECO:0000313" key="7">
    <source>
        <dbReference type="EMBL" id="JAT10331.1"/>
    </source>
</evidence>
<evidence type="ECO:0000259" key="6">
    <source>
        <dbReference type="Pfam" id="PF06094"/>
    </source>
</evidence>
<feature type="chain" id="PRO_5008586559" description="Gamma-glutamylcyclotransferase family protein" evidence="5">
    <location>
        <begin position="23"/>
        <end position="256"/>
    </location>
</feature>
<dbReference type="InterPro" id="IPR013024">
    <property type="entry name" value="GGCT-like"/>
</dbReference>
<dbReference type="PANTHER" id="PTHR12510">
    <property type="entry name" value="TROPONIN C-AKIN-1 PROTEIN"/>
    <property type="match status" value="1"/>
</dbReference>
<dbReference type="PANTHER" id="PTHR12510:SF4">
    <property type="entry name" value="GAMMA-GLUTAMYLAMINECYCLOTRANSFERASE"/>
    <property type="match status" value="1"/>
</dbReference>
<dbReference type="AlphaFoldDB" id="A0A1B6KFW5"/>
<dbReference type="InterPro" id="IPR036568">
    <property type="entry name" value="GGCT-like_sf"/>
</dbReference>
<proteinExistence type="inferred from homology"/>
<dbReference type="InterPro" id="IPR009288">
    <property type="entry name" value="AIG2-like_dom"/>
</dbReference>
<evidence type="ECO:0000256" key="4">
    <source>
        <dbReference type="SAM" id="MobiDB-lite"/>
    </source>
</evidence>
<feature type="signal peptide" evidence="5">
    <location>
        <begin position="1"/>
        <end position="22"/>
    </location>
</feature>